<comment type="caution">
    <text evidence="4">The sequence shown here is derived from an EMBL/GenBank/DDBJ whole genome shotgun (WGS) entry which is preliminary data.</text>
</comment>
<gene>
    <name evidence="4" type="ORF">PLXY2_LOCUS16034</name>
</gene>
<dbReference type="Proteomes" id="UP000653454">
    <property type="component" value="Unassembled WGS sequence"/>
</dbReference>
<dbReference type="InterPro" id="IPR057251">
    <property type="entry name" value="FP_C"/>
</dbReference>
<sequence length="298" mass="34577">MSKLKRTPPHSPLTLQHAGSEPNLNKCTTPDPIEKNMLNIICRNKRKHDDDQTSLLTEMKNMFTQWQKIQDKKFESLLSTVKDIKEQNVSIQASVEFISKQYDDLLERMNHLELERKANMSHIQSLEDKIDYLERALRSSSIEIRNASLDKQESKIDLINTVRKIGETINVPIQPSDLRDVFKMSTKSDSKPIIAEFTSVLTKEKFLQSYKSFNKERKDKLNTSCVHPAMPLKPVFISESLTPKLKKLHFLARDYAKTNAYDYCWINNGKIFLRKKEGTPYIRITTEQDLSKLKSANN</sequence>
<name>A0A8S4GD31_PLUXY</name>
<protein>
    <submittedName>
        <fullName evidence="4">(diamondback moth) hypothetical protein</fullName>
    </submittedName>
</protein>
<evidence type="ECO:0000259" key="3">
    <source>
        <dbReference type="Pfam" id="PF25298"/>
    </source>
</evidence>
<dbReference type="Pfam" id="PF25298">
    <property type="entry name" value="Baculo_FP_2nd"/>
    <property type="match status" value="1"/>
</dbReference>
<evidence type="ECO:0000313" key="4">
    <source>
        <dbReference type="EMBL" id="CAG9137781.1"/>
    </source>
</evidence>
<keyword evidence="5" id="KW-1185">Reference proteome</keyword>
<evidence type="ECO:0000256" key="2">
    <source>
        <dbReference type="SAM" id="MobiDB-lite"/>
    </source>
</evidence>
<evidence type="ECO:0000313" key="5">
    <source>
        <dbReference type="Proteomes" id="UP000653454"/>
    </source>
</evidence>
<keyword evidence="1" id="KW-0175">Coiled coil</keyword>
<dbReference type="EMBL" id="CAJHNJ030000411">
    <property type="protein sequence ID" value="CAG9137781.1"/>
    <property type="molecule type" value="Genomic_DNA"/>
</dbReference>
<feature type="coiled-coil region" evidence="1">
    <location>
        <begin position="95"/>
        <end position="143"/>
    </location>
</feature>
<dbReference type="AlphaFoldDB" id="A0A8S4GD31"/>
<organism evidence="4 5">
    <name type="scientific">Plutella xylostella</name>
    <name type="common">Diamondback moth</name>
    <name type="synonym">Plutella maculipennis</name>
    <dbReference type="NCBI Taxonomy" id="51655"/>
    <lineage>
        <taxon>Eukaryota</taxon>
        <taxon>Metazoa</taxon>
        <taxon>Ecdysozoa</taxon>
        <taxon>Arthropoda</taxon>
        <taxon>Hexapoda</taxon>
        <taxon>Insecta</taxon>
        <taxon>Pterygota</taxon>
        <taxon>Neoptera</taxon>
        <taxon>Endopterygota</taxon>
        <taxon>Lepidoptera</taxon>
        <taxon>Glossata</taxon>
        <taxon>Ditrysia</taxon>
        <taxon>Yponomeutoidea</taxon>
        <taxon>Plutellidae</taxon>
        <taxon>Plutella</taxon>
    </lineage>
</organism>
<proteinExistence type="predicted"/>
<reference evidence="4" key="1">
    <citation type="submission" date="2020-11" db="EMBL/GenBank/DDBJ databases">
        <authorList>
            <person name="Whiteford S."/>
        </authorList>
    </citation>
    <scope>NUCLEOTIDE SEQUENCE</scope>
</reference>
<feature type="domain" description="FP protein C-terminal" evidence="3">
    <location>
        <begin position="242"/>
        <end position="294"/>
    </location>
</feature>
<feature type="region of interest" description="Disordered" evidence="2">
    <location>
        <begin position="1"/>
        <end position="30"/>
    </location>
</feature>
<evidence type="ECO:0000256" key="1">
    <source>
        <dbReference type="SAM" id="Coils"/>
    </source>
</evidence>
<accession>A0A8S4GD31</accession>